<dbReference type="Proteomes" id="UP001652700">
    <property type="component" value="Unplaced"/>
</dbReference>
<dbReference type="EnsemblMetazoa" id="XM_050644668.1">
    <property type="protein sequence ID" value="XP_050500625.1"/>
    <property type="gene ID" value="LOC126880642"/>
</dbReference>
<evidence type="ECO:0000313" key="2">
    <source>
        <dbReference type="Proteomes" id="UP001652700"/>
    </source>
</evidence>
<reference evidence="1" key="1">
    <citation type="submission" date="2025-05" db="UniProtKB">
        <authorList>
            <consortium name="EnsemblMetazoa"/>
        </authorList>
    </citation>
    <scope>IDENTIFICATION</scope>
</reference>
<organism evidence="1 2">
    <name type="scientific">Diabrotica virgifera virgifera</name>
    <name type="common">western corn rootworm</name>
    <dbReference type="NCBI Taxonomy" id="50390"/>
    <lineage>
        <taxon>Eukaryota</taxon>
        <taxon>Metazoa</taxon>
        <taxon>Ecdysozoa</taxon>
        <taxon>Arthropoda</taxon>
        <taxon>Hexapoda</taxon>
        <taxon>Insecta</taxon>
        <taxon>Pterygota</taxon>
        <taxon>Neoptera</taxon>
        <taxon>Endopterygota</taxon>
        <taxon>Coleoptera</taxon>
        <taxon>Polyphaga</taxon>
        <taxon>Cucujiformia</taxon>
        <taxon>Chrysomeloidea</taxon>
        <taxon>Chrysomelidae</taxon>
        <taxon>Galerucinae</taxon>
        <taxon>Diabroticina</taxon>
        <taxon>Diabroticites</taxon>
        <taxon>Diabrotica</taxon>
    </lineage>
</organism>
<protein>
    <recommendedName>
        <fullName evidence="3">Retrotransposon gag domain-containing protein</fullName>
    </recommendedName>
</protein>
<dbReference type="PANTHER" id="PTHR33198:SF20">
    <property type="entry name" value="RETROTRANSPOSON GAG DOMAIN-CONTAINING PROTEIN"/>
    <property type="match status" value="1"/>
</dbReference>
<evidence type="ECO:0008006" key="3">
    <source>
        <dbReference type="Google" id="ProtNLM"/>
    </source>
</evidence>
<dbReference type="PANTHER" id="PTHR33198">
    <property type="entry name" value="ANK_REP_REGION DOMAIN-CONTAINING PROTEIN-RELATED"/>
    <property type="match status" value="1"/>
</dbReference>
<name>A0ABM5JRR8_DIAVI</name>
<dbReference type="RefSeq" id="XP_050500625.1">
    <property type="nucleotide sequence ID" value="XM_050644668.1"/>
</dbReference>
<keyword evidence="2" id="KW-1185">Reference proteome</keyword>
<accession>A0ABM5JRR8</accession>
<evidence type="ECO:0000313" key="1">
    <source>
        <dbReference type="EnsemblMetazoa" id="XP_050500625.1"/>
    </source>
</evidence>
<proteinExistence type="predicted"/>
<dbReference type="GeneID" id="126880642"/>
<sequence length="215" mass="25003">MDKLLRPDRFDADPNSSRSSQEWIHWKATFENFIFSVVDISEEEKFKLLVNYVSNNIYELISDCRKYSEAKGILEAVFVKPKNEIFARHILMTKRQQAGENIDQYVRHIKVLSKDCNFRAVYADQNREDYIRDSLISGILSNDIRQRLLENNSITLQDAILKAPSLESASKHSEANITPGHIINAISSETREQTHYNSTTVNSWKCYFCDELELF</sequence>